<dbReference type="Proteomes" id="UP000284706">
    <property type="component" value="Unassembled WGS sequence"/>
</dbReference>
<name>A0A409VCI9_9AGAR</name>
<dbReference type="OrthoDB" id="5835829at2759"/>
<dbReference type="AlphaFoldDB" id="A0A409VCI9"/>
<proteinExistence type="inferred from homology"/>
<comment type="similarity">
    <text evidence="1">Belongs to the UDP-glycosyltransferase family.</text>
</comment>
<evidence type="ECO:0000256" key="1">
    <source>
        <dbReference type="ARBA" id="ARBA00009995"/>
    </source>
</evidence>
<dbReference type="CDD" id="cd03784">
    <property type="entry name" value="GT1_Gtf-like"/>
    <property type="match status" value="1"/>
</dbReference>
<keyword evidence="4" id="KW-1185">Reference proteome</keyword>
<reference evidence="3 4" key="1">
    <citation type="journal article" date="2018" name="Evol. Lett.">
        <title>Horizontal gene cluster transfer increased hallucinogenic mushroom diversity.</title>
        <authorList>
            <person name="Reynolds H.T."/>
            <person name="Vijayakumar V."/>
            <person name="Gluck-Thaler E."/>
            <person name="Korotkin H.B."/>
            <person name="Matheny P.B."/>
            <person name="Slot J.C."/>
        </authorList>
    </citation>
    <scope>NUCLEOTIDE SEQUENCE [LARGE SCALE GENOMIC DNA]</scope>
    <source>
        <strain evidence="3 4">SRW20</strain>
    </source>
</reference>
<accession>A0A409VCI9</accession>
<evidence type="ECO:0000256" key="2">
    <source>
        <dbReference type="ARBA" id="ARBA00022679"/>
    </source>
</evidence>
<dbReference type="PANTHER" id="PTHR11926:SF774">
    <property type="entry name" value="UDP-GLYCOSYLTRANSFERASE 85A1-RELATED"/>
    <property type="match status" value="1"/>
</dbReference>
<comment type="caution">
    <text evidence="3">The sequence shown here is derived from an EMBL/GenBank/DDBJ whole genome shotgun (WGS) entry which is preliminary data.</text>
</comment>
<keyword evidence="2" id="KW-0808">Transferase</keyword>
<protein>
    <recommendedName>
        <fullName evidence="5">UDP-glycosyltransferases domain-containing protein</fullName>
    </recommendedName>
</protein>
<dbReference type="EMBL" id="NHYE01005662">
    <property type="protein sequence ID" value="PPQ64814.1"/>
    <property type="molecule type" value="Genomic_DNA"/>
</dbReference>
<dbReference type="SUPFAM" id="SSF53756">
    <property type="entry name" value="UDP-Glycosyltransferase/glycogen phosphorylase"/>
    <property type="match status" value="1"/>
</dbReference>
<dbReference type="Pfam" id="PF00201">
    <property type="entry name" value="UDPGT"/>
    <property type="match status" value="1"/>
</dbReference>
<evidence type="ECO:0000313" key="3">
    <source>
        <dbReference type="EMBL" id="PPQ64814.1"/>
    </source>
</evidence>
<dbReference type="GO" id="GO:0008194">
    <property type="term" value="F:UDP-glycosyltransferase activity"/>
    <property type="evidence" value="ECO:0007669"/>
    <property type="project" value="InterPro"/>
</dbReference>
<gene>
    <name evidence="3" type="ORF">CVT26_002646</name>
</gene>
<organism evidence="3 4">
    <name type="scientific">Gymnopilus dilepis</name>
    <dbReference type="NCBI Taxonomy" id="231916"/>
    <lineage>
        <taxon>Eukaryota</taxon>
        <taxon>Fungi</taxon>
        <taxon>Dikarya</taxon>
        <taxon>Basidiomycota</taxon>
        <taxon>Agaricomycotina</taxon>
        <taxon>Agaricomycetes</taxon>
        <taxon>Agaricomycetidae</taxon>
        <taxon>Agaricales</taxon>
        <taxon>Agaricineae</taxon>
        <taxon>Hymenogastraceae</taxon>
        <taxon>Gymnopilus</taxon>
    </lineage>
</organism>
<dbReference type="Gene3D" id="3.40.50.2000">
    <property type="entry name" value="Glycogen Phosphorylase B"/>
    <property type="match status" value="2"/>
</dbReference>
<sequence length="532" mass="59227">MTRHIVVVAIPLWGHTRPLCVFISKLQKASKCLVTFFIPELLLAKVKAEIARQYEKGEEDLLASIRIISILDSNRDNGDLPKVIAAYTSVYAEPYTALVNGKELTCTTGKVYEPAPFPSAVILDFLAPYQLHATREITANRVPIFAWVTGSAPVIIRYYCPENVGGLGDVVGRAKKNLEEKGGVLERYIEAEYGNITGQAIHIPGMPPMYDYECFPQELPFSEPLFNTMEGKLFQTLNDSDGTIINTSEAYESVFIETLRSWLDEFNKDFYSVGPTIPLDFSAGELKFESHNQSGQLQNGEVNKERNASQAEVELFLDNALEKYGKESVIFISFGSTFWPKDPAFVEEILNVLIEKDFPFIFAYGSPAAKLPDDLKSSPKGLLAKWVPQQYILNHPALGWFLTHCGQGSTTEALASGIPMICYPFTSDQPFNAAYLSLTLDVAFELIHIRTGALGTRPPLRLGGSTKPLSTREAVREEFAKVVDDARGAVGKRKRANAQRIKRLLGKAWQEEEGGLEVRELKKFVDGYCVDK</sequence>
<dbReference type="InParanoid" id="A0A409VCI9"/>
<evidence type="ECO:0000313" key="4">
    <source>
        <dbReference type="Proteomes" id="UP000284706"/>
    </source>
</evidence>
<evidence type="ECO:0008006" key="5">
    <source>
        <dbReference type="Google" id="ProtNLM"/>
    </source>
</evidence>
<dbReference type="PANTHER" id="PTHR11926">
    <property type="entry name" value="GLUCOSYL/GLUCURONOSYL TRANSFERASES"/>
    <property type="match status" value="1"/>
</dbReference>
<dbReference type="InterPro" id="IPR002213">
    <property type="entry name" value="UDP_glucos_trans"/>
</dbReference>